<evidence type="ECO:0000256" key="6">
    <source>
        <dbReference type="ARBA" id="ARBA00093197"/>
    </source>
</evidence>
<dbReference type="GO" id="GO:0047127">
    <property type="term" value="F:thiomorpholine-carboxylate dehydrogenase activity"/>
    <property type="evidence" value="ECO:0007669"/>
    <property type="project" value="UniProtKB-EC"/>
</dbReference>
<dbReference type="SUPFAM" id="SSF51735">
    <property type="entry name" value="NAD(P)-binding Rossmann-fold domains"/>
    <property type="match status" value="1"/>
</dbReference>
<evidence type="ECO:0000256" key="1">
    <source>
        <dbReference type="ARBA" id="ARBA00008903"/>
    </source>
</evidence>
<dbReference type="STRING" id="30019.A0A0M4EYS6"/>
<dbReference type="PIRSF" id="PIRSF001439">
    <property type="entry name" value="CryM"/>
    <property type="match status" value="1"/>
</dbReference>
<comment type="catalytic activity">
    <reaction evidence="10">
        <text>(R)-lanthionine ketimine + NADPH + 2 H(+) = (3R,5R)-1,4-thiomorpholine-3,5-dicarboxylate + NADP(+)</text>
        <dbReference type="Rhea" id="RHEA:68040"/>
        <dbReference type="ChEBI" id="CHEBI:15378"/>
        <dbReference type="ChEBI" id="CHEBI:57783"/>
        <dbReference type="ChEBI" id="CHEBI:58349"/>
        <dbReference type="ChEBI" id="CHEBI:176891"/>
        <dbReference type="ChEBI" id="CHEBI:176892"/>
    </reaction>
    <physiologicalReaction direction="left-to-right" evidence="10">
        <dbReference type="Rhea" id="RHEA:68041"/>
    </physiologicalReaction>
</comment>
<name>A0A0M4EYS6_DROBS</name>
<dbReference type="SMR" id="A0A0M4EYS6"/>
<proteinExistence type="inferred from homology"/>
<dbReference type="InterPro" id="IPR036291">
    <property type="entry name" value="NAD(P)-bd_dom_sf"/>
</dbReference>
<evidence type="ECO:0000256" key="15">
    <source>
        <dbReference type="ARBA" id="ARBA00093567"/>
    </source>
</evidence>
<dbReference type="InterPro" id="IPR003462">
    <property type="entry name" value="ODC_Mu_crystall"/>
</dbReference>
<dbReference type="EC" id="1.5.1.25" evidence="2"/>
<accession>A0A0M4EYS6</accession>
<dbReference type="GO" id="GO:0042562">
    <property type="term" value="F:hormone binding"/>
    <property type="evidence" value="ECO:0007669"/>
    <property type="project" value="TreeGrafter"/>
</dbReference>
<sequence length="329" mass="35162">MEPVYYNADAVRRVLSWPLVNDAVEQALKAVINVKQPNEAGAYVDQPARIVTKADPSKLLLAMPAFVGNYKLSGEASSTNSLACKLVTSFSSNQQRKPPLPSVAAHIMLFDVDTGELSAIMAGTDITTWRTVAASIVATKYLYLRRFAEERALHVAIVGCGVQGQLHARAMCANFKVQQLSLYNRTTAKATQLAKQLAAEFAQTQIEVCATAAEAVQQADVICVATYADVALFAAKDLRATVGAGEVAFGEIAADIYAESLVYVDSMENAAKELQDLPAPIVAAVGSVILQQNYPAANALTIFQSMGMASEDACVAEAVRRALQKKNTL</sequence>
<dbReference type="OMA" id="ICIATYS"/>
<evidence type="ECO:0000256" key="4">
    <source>
        <dbReference type="ARBA" id="ARBA00033420"/>
    </source>
</evidence>
<protein>
    <recommendedName>
        <fullName evidence="3">Ketimine reductase mu-crystallin</fullName>
        <ecNumber evidence="16">1.5.1.1</ecNumber>
        <ecNumber evidence="2">1.5.1.25</ecNumber>
    </recommendedName>
    <alternativeName>
        <fullName evidence="17">1-piperideine-2-carboxylate/1-pyrroline-2-carboxylate reductase</fullName>
    </alternativeName>
    <alternativeName>
        <fullName evidence="4">NADP-regulated thyroid-hormone-binding protein</fullName>
    </alternativeName>
</protein>
<dbReference type="PANTHER" id="PTHR13812:SF19">
    <property type="entry name" value="KETIMINE REDUCTASE MU-CRYSTALLIN"/>
    <property type="match status" value="1"/>
</dbReference>
<evidence type="ECO:0000256" key="3">
    <source>
        <dbReference type="ARBA" id="ARBA00015173"/>
    </source>
</evidence>
<evidence type="ECO:0000256" key="8">
    <source>
        <dbReference type="ARBA" id="ARBA00093226"/>
    </source>
</evidence>
<evidence type="ECO:0000256" key="14">
    <source>
        <dbReference type="ARBA" id="ARBA00093273"/>
    </source>
</evidence>
<dbReference type="Proteomes" id="UP000494163">
    <property type="component" value="Chromosome X"/>
</dbReference>
<keyword evidence="19" id="KW-1185">Reference proteome</keyword>
<evidence type="ECO:0000256" key="5">
    <source>
        <dbReference type="ARBA" id="ARBA00093190"/>
    </source>
</evidence>
<evidence type="ECO:0000256" key="17">
    <source>
        <dbReference type="ARBA" id="ARBA00093650"/>
    </source>
</evidence>
<comment type="catalytic activity">
    <reaction evidence="9">
        <text>(S)-cystathionine ketimine + NADPH + 2 H(+) = (3R,5S)-2,3,5,6,7-pentahydro-1,4-thiazepine-3,5-dicarboxylate + NADP(+)</text>
        <dbReference type="Rhea" id="RHEA:68036"/>
        <dbReference type="ChEBI" id="CHEBI:15378"/>
        <dbReference type="ChEBI" id="CHEBI:57783"/>
        <dbReference type="ChEBI" id="CHEBI:58349"/>
        <dbReference type="ChEBI" id="CHEBI:176808"/>
        <dbReference type="ChEBI" id="CHEBI:176810"/>
    </reaction>
    <physiologicalReaction direction="left-to-right" evidence="9">
        <dbReference type="Rhea" id="RHEA:68037"/>
    </physiologicalReaction>
</comment>
<dbReference type="OrthoDB" id="41492at2759"/>
<reference evidence="18 19" key="1">
    <citation type="submission" date="2015-08" db="EMBL/GenBank/DDBJ databases">
        <title>Ancestral chromatin configuration constrains chromatin evolution on differentiating sex chromosomes in Drosophila.</title>
        <authorList>
            <person name="Zhou Q."/>
            <person name="Bachtrog D."/>
        </authorList>
    </citation>
    <scope>NUCLEOTIDE SEQUENCE [LARGE SCALE GENOMIC DNA]</scope>
    <source>
        <tissue evidence="18">Whole larvae</tissue>
    </source>
</reference>
<evidence type="ECO:0000256" key="11">
    <source>
        <dbReference type="ARBA" id="ARBA00093250"/>
    </source>
</evidence>
<dbReference type="EC" id="1.5.1.1" evidence="16"/>
<comment type="catalytic activity">
    <reaction evidence="11">
        <text>(S)-cystathionine ketimine + NADH + 2 H(+) = (3R,5S)-2,3,5,6,7-pentahydro-1,4-thiazepine-3,5-dicarboxylate + NAD(+)</text>
        <dbReference type="Rhea" id="RHEA:68032"/>
        <dbReference type="ChEBI" id="CHEBI:15378"/>
        <dbReference type="ChEBI" id="CHEBI:57540"/>
        <dbReference type="ChEBI" id="CHEBI:57945"/>
        <dbReference type="ChEBI" id="CHEBI:176808"/>
        <dbReference type="ChEBI" id="CHEBI:176810"/>
    </reaction>
    <physiologicalReaction direction="left-to-right" evidence="11">
        <dbReference type="Rhea" id="RHEA:68033"/>
    </physiologicalReaction>
</comment>
<evidence type="ECO:0000313" key="18">
    <source>
        <dbReference type="EMBL" id="ALC49180.1"/>
    </source>
</evidence>
<dbReference type="GO" id="GO:0050241">
    <property type="term" value="F:pyrroline-2-carboxylate reductase activity"/>
    <property type="evidence" value="ECO:0007669"/>
    <property type="project" value="UniProtKB-EC"/>
</dbReference>
<comment type="catalytic activity">
    <reaction evidence="7">
        <text>L-proline + NADP(+) = 1-pyrroline-2-carboxylate + NADPH + H(+)</text>
        <dbReference type="Rhea" id="RHEA:20317"/>
        <dbReference type="ChEBI" id="CHEBI:15378"/>
        <dbReference type="ChEBI" id="CHEBI:39785"/>
        <dbReference type="ChEBI" id="CHEBI:57783"/>
        <dbReference type="ChEBI" id="CHEBI:58349"/>
        <dbReference type="ChEBI" id="CHEBI:60039"/>
        <dbReference type="EC" id="1.5.1.1"/>
    </reaction>
    <physiologicalReaction direction="right-to-left" evidence="7">
        <dbReference type="Rhea" id="RHEA:20319"/>
    </physiologicalReaction>
</comment>
<dbReference type="InterPro" id="IPR023401">
    <property type="entry name" value="ODC_N"/>
</dbReference>
<evidence type="ECO:0000256" key="13">
    <source>
        <dbReference type="ARBA" id="ARBA00093264"/>
    </source>
</evidence>
<dbReference type="Gene3D" id="3.30.1780.10">
    <property type="entry name" value="ornithine cyclodeaminase, domain 1"/>
    <property type="match status" value="1"/>
</dbReference>
<evidence type="ECO:0000313" key="19">
    <source>
        <dbReference type="Proteomes" id="UP000494163"/>
    </source>
</evidence>
<dbReference type="Pfam" id="PF02423">
    <property type="entry name" value="OCD_Mu_crystall"/>
    <property type="match status" value="1"/>
</dbReference>
<comment type="catalytic activity">
    <reaction evidence="6">
        <text>Delta(2)-thiazoline-2-carboxylate + NADPH + 2 H(+) = L-thiazolidine-2-carboxylate + NADP(+)</text>
        <dbReference type="Rhea" id="RHEA:68072"/>
        <dbReference type="ChEBI" id="CHEBI:15378"/>
        <dbReference type="ChEBI" id="CHEBI:57783"/>
        <dbReference type="ChEBI" id="CHEBI:58349"/>
        <dbReference type="ChEBI" id="CHEBI:176895"/>
        <dbReference type="ChEBI" id="CHEBI:176896"/>
    </reaction>
    <physiologicalReaction direction="left-to-right" evidence="6">
        <dbReference type="Rhea" id="RHEA:68073"/>
    </physiologicalReaction>
</comment>
<dbReference type="EMBL" id="CP012528">
    <property type="protein sequence ID" value="ALC49180.1"/>
    <property type="molecule type" value="Genomic_DNA"/>
</dbReference>
<comment type="catalytic activity">
    <reaction evidence="12">
        <text>(3R)-1,4-thiomorpholine-3-carboxylate + NADP(+) = 3,4-dehydrothiomorpholine-3-carboxylate + NADPH + 2 H(+)</text>
        <dbReference type="Rhea" id="RHEA:12500"/>
        <dbReference type="ChEBI" id="CHEBI:15378"/>
        <dbReference type="ChEBI" id="CHEBI:57783"/>
        <dbReference type="ChEBI" id="CHEBI:58349"/>
        <dbReference type="ChEBI" id="CHEBI:58517"/>
        <dbReference type="ChEBI" id="CHEBI:176873"/>
        <dbReference type="EC" id="1.5.1.25"/>
    </reaction>
    <physiologicalReaction direction="right-to-left" evidence="12">
        <dbReference type="Rhea" id="RHEA:12502"/>
    </physiologicalReaction>
</comment>
<comment type="catalytic activity">
    <reaction evidence="8">
        <text>(3R)-1,4-thiomorpholine-3-carboxylate + NAD(+) = 3,4-dehydrothiomorpholine-3-carboxylate + NADH + 2 H(+)</text>
        <dbReference type="Rhea" id="RHEA:12504"/>
        <dbReference type="ChEBI" id="CHEBI:15378"/>
        <dbReference type="ChEBI" id="CHEBI:57540"/>
        <dbReference type="ChEBI" id="CHEBI:57945"/>
        <dbReference type="ChEBI" id="CHEBI:58517"/>
        <dbReference type="ChEBI" id="CHEBI:176873"/>
        <dbReference type="EC" id="1.5.1.25"/>
    </reaction>
    <physiologicalReaction direction="right-to-left" evidence="8">
        <dbReference type="Rhea" id="RHEA:12506"/>
    </physiologicalReaction>
</comment>
<evidence type="ECO:0000256" key="9">
    <source>
        <dbReference type="ARBA" id="ARBA00093227"/>
    </source>
</evidence>
<gene>
    <name evidence="18" type="ORF">Dbus_chrXg1036</name>
</gene>
<evidence type="ECO:0000256" key="2">
    <source>
        <dbReference type="ARBA" id="ARBA00012883"/>
    </source>
</evidence>
<dbReference type="GO" id="GO:0005737">
    <property type="term" value="C:cytoplasm"/>
    <property type="evidence" value="ECO:0007669"/>
    <property type="project" value="TreeGrafter"/>
</dbReference>
<evidence type="ECO:0000256" key="16">
    <source>
        <dbReference type="ARBA" id="ARBA00093598"/>
    </source>
</evidence>
<comment type="subunit">
    <text evidence="15">Homodimer. Binds the thyroid hormone triiodothyronine (T3); T3 binding inhibits enzymatic activity.</text>
</comment>
<organism evidence="18 19">
    <name type="scientific">Drosophila busckii</name>
    <name type="common">Fruit fly</name>
    <dbReference type="NCBI Taxonomy" id="30019"/>
    <lineage>
        <taxon>Eukaryota</taxon>
        <taxon>Metazoa</taxon>
        <taxon>Ecdysozoa</taxon>
        <taxon>Arthropoda</taxon>
        <taxon>Hexapoda</taxon>
        <taxon>Insecta</taxon>
        <taxon>Pterygota</taxon>
        <taxon>Neoptera</taxon>
        <taxon>Endopterygota</taxon>
        <taxon>Diptera</taxon>
        <taxon>Brachycera</taxon>
        <taxon>Muscomorpha</taxon>
        <taxon>Ephydroidea</taxon>
        <taxon>Drosophilidae</taxon>
        <taxon>Drosophila</taxon>
    </lineage>
</organism>
<comment type="catalytic activity">
    <reaction evidence="14">
        <text>L-pipecolate + NADP(+) = Delta(1)-piperideine-2-carboxylate + NADPH + H(+)</text>
        <dbReference type="Rhea" id="RHEA:12524"/>
        <dbReference type="ChEBI" id="CHEBI:15378"/>
        <dbReference type="ChEBI" id="CHEBI:57783"/>
        <dbReference type="ChEBI" id="CHEBI:58349"/>
        <dbReference type="ChEBI" id="CHEBI:61185"/>
        <dbReference type="ChEBI" id="CHEBI:77631"/>
        <dbReference type="EC" id="1.5.1.1"/>
    </reaction>
    <physiologicalReaction direction="right-to-left" evidence="14">
        <dbReference type="Rhea" id="RHEA:12526"/>
    </physiologicalReaction>
</comment>
<dbReference type="Gene3D" id="3.40.50.720">
    <property type="entry name" value="NAD(P)-binding Rossmann-like Domain"/>
    <property type="match status" value="1"/>
</dbReference>
<evidence type="ECO:0000256" key="10">
    <source>
        <dbReference type="ARBA" id="ARBA00093248"/>
    </source>
</evidence>
<evidence type="ECO:0000256" key="7">
    <source>
        <dbReference type="ARBA" id="ARBA00093203"/>
    </source>
</evidence>
<dbReference type="PANTHER" id="PTHR13812">
    <property type="entry name" value="KETIMINE REDUCTASE MU-CRYSTALLIN"/>
    <property type="match status" value="1"/>
</dbReference>
<evidence type="ECO:0000256" key="12">
    <source>
        <dbReference type="ARBA" id="ARBA00093263"/>
    </source>
</evidence>
<comment type="similarity">
    <text evidence="1">Belongs to the ornithine cyclodeaminase/mu-crystallin family.</text>
</comment>
<dbReference type="AlphaFoldDB" id="A0A0M4EYS6"/>
<comment type="catalytic activity">
    <reaction evidence="5">
        <text>L-pipecolate + NAD(+) = Delta(1)-piperideine-2-carboxylate + NADH + H(+)</text>
        <dbReference type="Rhea" id="RHEA:30807"/>
        <dbReference type="ChEBI" id="CHEBI:15378"/>
        <dbReference type="ChEBI" id="CHEBI:57540"/>
        <dbReference type="ChEBI" id="CHEBI:57945"/>
        <dbReference type="ChEBI" id="CHEBI:61185"/>
        <dbReference type="ChEBI" id="CHEBI:77631"/>
        <dbReference type="EC" id="1.5.1.1"/>
    </reaction>
    <physiologicalReaction direction="right-to-left" evidence="5">
        <dbReference type="Rhea" id="RHEA:30809"/>
    </physiologicalReaction>
</comment>
<comment type="catalytic activity">
    <reaction evidence="13">
        <text>L-proline + NAD(+) = 1-pyrroline-2-carboxylate + NADH + H(+)</text>
        <dbReference type="Rhea" id="RHEA:20321"/>
        <dbReference type="ChEBI" id="CHEBI:15378"/>
        <dbReference type="ChEBI" id="CHEBI:39785"/>
        <dbReference type="ChEBI" id="CHEBI:57540"/>
        <dbReference type="ChEBI" id="CHEBI:57945"/>
        <dbReference type="ChEBI" id="CHEBI:60039"/>
        <dbReference type="EC" id="1.5.1.1"/>
    </reaction>
    <physiologicalReaction direction="right-to-left" evidence="13">
        <dbReference type="Rhea" id="RHEA:20323"/>
    </physiologicalReaction>
</comment>